<dbReference type="Proteomes" id="UP000178953">
    <property type="component" value="Unassembled WGS sequence"/>
</dbReference>
<comment type="caution">
    <text evidence="1">The sequence shown here is derived from an EMBL/GenBank/DDBJ whole genome shotgun (WGS) entry which is preliminary data.</text>
</comment>
<evidence type="ECO:0000313" key="1">
    <source>
        <dbReference type="EMBL" id="OFJ55188.1"/>
    </source>
</evidence>
<proteinExistence type="predicted"/>
<gene>
    <name evidence="1" type="ORF">BEL07_03165</name>
</gene>
<name>A0A1E8Q9C1_9MYCO</name>
<sequence>MTGTLPALRNAVTFSEWCDVGTEDGAWRTIRGERRGKTRHYGYEESFAEATCIQNEDGSVEWQRVITHLDVHIDFDHHEDHQLLPDEARLLAAKVQAAAAELTALALALQLAANEVEVWTR</sequence>
<dbReference type="EMBL" id="MCHX01000005">
    <property type="protein sequence ID" value="OFJ55188.1"/>
    <property type="molecule type" value="Genomic_DNA"/>
</dbReference>
<protein>
    <submittedName>
        <fullName evidence="1">Uncharacterized protein</fullName>
    </submittedName>
</protein>
<organism evidence="1 2">
    <name type="scientific">Mycolicibacterium grossiae</name>
    <dbReference type="NCBI Taxonomy" id="1552759"/>
    <lineage>
        <taxon>Bacteria</taxon>
        <taxon>Bacillati</taxon>
        <taxon>Actinomycetota</taxon>
        <taxon>Actinomycetes</taxon>
        <taxon>Mycobacteriales</taxon>
        <taxon>Mycobacteriaceae</taxon>
        <taxon>Mycolicibacterium</taxon>
    </lineage>
</organism>
<evidence type="ECO:0000313" key="2">
    <source>
        <dbReference type="Proteomes" id="UP000178953"/>
    </source>
</evidence>
<accession>A0A1E8Q9C1</accession>
<dbReference type="RefSeq" id="WP_070351663.1">
    <property type="nucleotide sequence ID" value="NZ_CP043474.1"/>
</dbReference>
<keyword evidence="2" id="KW-1185">Reference proteome</keyword>
<reference evidence="1 2" key="1">
    <citation type="submission" date="2016-09" db="EMBL/GenBank/DDBJ databases">
        <title>genome sequence of Mycobacterium sp. 739 SCH.</title>
        <authorList>
            <person name="Greninger A.L."/>
            <person name="Qin X."/>
            <person name="Jerome K."/>
            <person name="Vora S."/>
            <person name="Quinn K."/>
        </authorList>
    </citation>
    <scope>NUCLEOTIDE SEQUENCE [LARGE SCALE GENOMIC DNA]</scope>
    <source>
        <strain evidence="1 2">SCH</strain>
    </source>
</reference>
<dbReference type="AlphaFoldDB" id="A0A1E8Q9C1"/>